<dbReference type="NCBIfam" id="NF002449">
    <property type="entry name" value="PRK01617.1"/>
    <property type="match status" value="1"/>
</dbReference>
<dbReference type="NCBIfam" id="NF002592">
    <property type="entry name" value="PRK02250.1"/>
    <property type="match status" value="1"/>
</dbReference>
<feature type="domain" description="YchJ-like middle NTF2-like" evidence="1">
    <location>
        <begin position="28"/>
        <end position="123"/>
    </location>
</feature>
<gene>
    <name evidence="2" type="ORF">FOF44_02915</name>
</gene>
<sequence>MLCPCCSQQPYDQCCQPIHQNPLNAQLPEQLMRARYCAHVLDNVEFVIQTYHSSCQAEQEAEAIAQSIKSEWVRLEVLDTPAPSDNEGFVEFKAYFSEDGKQYCLHERSRFVKEDGHWRYIDGVMPEDKIDPRLTQTIANTKIGRNDPCLCGSGKKFKKCCG</sequence>
<dbReference type="Gene3D" id="3.10.450.50">
    <property type="match status" value="1"/>
</dbReference>
<dbReference type="InterPro" id="IPR032710">
    <property type="entry name" value="NTF2-like_dom_sf"/>
</dbReference>
<dbReference type="RefSeq" id="WP_144387431.1">
    <property type="nucleotide sequence ID" value="NZ_CANNCB010000007.1"/>
</dbReference>
<dbReference type="Pfam" id="PF17775">
    <property type="entry name" value="YchJ_M-like"/>
    <property type="match status" value="1"/>
</dbReference>
<dbReference type="InterPro" id="IPR048469">
    <property type="entry name" value="YchJ-like_M"/>
</dbReference>
<dbReference type="SUPFAM" id="SSF54427">
    <property type="entry name" value="NTF2-like"/>
    <property type="match status" value="1"/>
</dbReference>
<dbReference type="OrthoDB" id="21421at2"/>
<dbReference type="SUPFAM" id="SSF103642">
    <property type="entry name" value="Sec-C motif"/>
    <property type="match status" value="1"/>
</dbReference>
<evidence type="ECO:0000313" key="3">
    <source>
        <dbReference type="Proteomes" id="UP000319828"/>
    </source>
</evidence>
<dbReference type="PANTHER" id="PTHR33747:SF1">
    <property type="entry name" value="ADENYLATE CYCLASE-ASSOCIATED CAP C-TERMINAL DOMAIN-CONTAINING PROTEIN"/>
    <property type="match status" value="1"/>
</dbReference>
<dbReference type="PANTHER" id="PTHR33747">
    <property type="entry name" value="UPF0225 PROTEIN SCO1677"/>
    <property type="match status" value="1"/>
</dbReference>
<proteinExistence type="predicted"/>
<evidence type="ECO:0000259" key="1">
    <source>
        <dbReference type="Pfam" id="PF17775"/>
    </source>
</evidence>
<dbReference type="Pfam" id="PF02810">
    <property type="entry name" value="SEC-C"/>
    <property type="match status" value="1"/>
</dbReference>
<comment type="caution">
    <text evidence="2">The sequence shown here is derived from an EMBL/GenBank/DDBJ whole genome shotgun (WGS) entry which is preliminary data.</text>
</comment>
<dbReference type="InterPro" id="IPR004027">
    <property type="entry name" value="SEC_C_motif"/>
</dbReference>
<name>A0A557PED1_9VIBR</name>
<accession>A0A557PED1</accession>
<dbReference type="AlphaFoldDB" id="A0A557PED1"/>
<organism evidence="2 3">
    <name type="scientific">Vibrio algivorus</name>
    <dbReference type="NCBI Taxonomy" id="1667024"/>
    <lineage>
        <taxon>Bacteria</taxon>
        <taxon>Pseudomonadati</taxon>
        <taxon>Pseudomonadota</taxon>
        <taxon>Gammaproteobacteria</taxon>
        <taxon>Vibrionales</taxon>
        <taxon>Vibrionaceae</taxon>
        <taxon>Vibrio</taxon>
    </lineage>
</organism>
<protein>
    <recommendedName>
        <fullName evidence="1">YchJ-like middle NTF2-like domain-containing protein</fullName>
    </recommendedName>
</protein>
<dbReference type="EMBL" id="VMKJ01000003">
    <property type="protein sequence ID" value="TVO39025.1"/>
    <property type="molecule type" value="Genomic_DNA"/>
</dbReference>
<evidence type="ECO:0000313" key="2">
    <source>
        <dbReference type="EMBL" id="TVO39025.1"/>
    </source>
</evidence>
<dbReference type="Proteomes" id="UP000319828">
    <property type="component" value="Unassembled WGS sequence"/>
</dbReference>
<reference evidence="2 3" key="1">
    <citation type="submission" date="2019-07" db="EMBL/GenBank/DDBJ databases">
        <title>The draft genome sequence of Vibrio algivorus M1486.</title>
        <authorList>
            <person name="Meng X."/>
        </authorList>
    </citation>
    <scope>NUCLEOTIDE SEQUENCE [LARGE SCALE GENOMIC DNA]</scope>
    <source>
        <strain evidence="2 3">M1486</strain>
    </source>
</reference>